<feature type="region of interest" description="Disordered" evidence="1">
    <location>
        <begin position="32"/>
        <end position="143"/>
    </location>
</feature>
<dbReference type="Proteomes" id="UP000015241">
    <property type="component" value="Unassembled WGS sequence"/>
</dbReference>
<feature type="compositionally biased region" description="Low complexity" evidence="1">
    <location>
        <begin position="262"/>
        <end position="272"/>
    </location>
</feature>
<evidence type="ECO:0008006" key="4">
    <source>
        <dbReference type="Google" id="ProtNLM"/>
    </source>
</evidence>
<feature type="compositionally biased region" description="Pro residues" evidence="1">
    <location>
        <begin position="66"/>
        <end position="81"/>
    </location>
</feature>
<dbReference type="OrthoDB" id="2410195at2759"/>
<feature type="compositionally biased region" description="Polar residues" evidence="1">
    <location>
        <begin position="295"/>
        <end position="313"/>
    </location>
</feature>
<evidence type="ECO:0000313" key="3">
    <source>
        <dbReference type="Proteomes" id="UP000015241"/>
    </source>
</evidence>
<evidence type="ECO:0000256" key="1">
    <source>
        <dbReference type="SAM" id="MobiDB-lite"/>
    </source>
</evidence>
<feature type="compositionally biased region" description="Low complexity" evidence="1">
    <location>
        <begin position="102"/>
        <end position="124"/>
    </location>
</feature>
<dbReference type="Gene3D" id="1.10.10.10">
    <property type="entry name" value="Winged helix-like DNA-binding domain superfamily/Winged helix DNA-binding domain"/>
    <property type="match status" value="1"/>
</dbReference>
<feature type="compositionally biased region" description="Basic and acidic residues" evidence="1">
    <location>
        <begin position="682"/>
        <end position="702"/>
    </location>
</feature>
<dbReference type="PANTHER" id="PTHR43712">
    <property type="entry name" value="PUTATIVE (AFU_ORTHOLOGUE AFUA_4G14580)-RELATED"/>
    <property type="match status" value="1"/>
</dbReference>
<dbReference type="InParanoid" id="S8E145"/>
<evidence type="ECO:0000313" key="2">
    <source>
        <dbReference type="EMBL" id="EPS97138.1"/>
    </source>
</evidence>
<dbReference type="EMBL" id="KE504179">
    <property type="protein sequence ID" value="EPS97138.1"/>
    <property type="molecule type" value="Genomic_DNA"/>
</dbReference>
<feature type="compositionally biased region" description="Low complexity" evidence="1">
    <location>
        <begin position="426"/>
        <end position="454"/>
    </location>
</feature>
<reference evidence="2 3" key="1">
    <citation type="journal article" date="2012" name="Science">
        <title>The Paleozoic origin of enzymatic lignin decomposition reconstructed from 31 fungal genomes.</title>
        <authorList>
            <person name="Floudas D."/>
            <person name="Binder M."/>
            <person name="Riley R."/>
            <person name="Barry K."/>
            <person name="Blanchette R.A."/>
            <person name="Henrissat B."/>
            <person name="Martinez A.T."/>
            <person name="Otillar R."/>
            <person name="Spatafora J.W."/>
            <person name="Yadav J.S."/>
            <person name="Aerts A."/>
            <person name="Benoit I."/>
            <person name="Boyd A."/>
            <person name="Carlson A."/>
            <person name="Copeland A."/>
            <person name="Coutinho P.M."/>
            <person name="de Vries R.P."/>
            <person name="Ferreira P."/>
            <person name="Findley K."/>
            <person name="Foster B."/>
            <person name="Gaskell J."/>
            <person name="Glotzer D."/>
            <person name="Gorecki P."/>
            <person name="Heitman J."/>
            <person name="Hesse C."/>
            <person name="Hori C."/>
            <person name="Igarashi K."/>
            <person name="Jurgens J.A."/>
            <person name="Kallen N."/>
            <person name="Kersten P."/>
            <person name="Kohler A."/>
            <person name="Kuees U."/>
            <person name="Kumar T.K.A."/>
            <person name="Kuo A."/>
            <person name="LaButti K."/>
            <person name="Larrondo L.F."/>
            <person name="Lindquist E."/>
            <person name="Ling A."/>
            <person name="Lombard V."/>
            <person name="Lucas S."/>
            <person name="Lundell T."/>
            <person name="Martin R."/>
            <person name="McLaughlin D.J."/>
            <person name="Morgenstern I."/>
            <person name="Morin E."/>
            <person name="Murat C."/>
            <person name="Nagy L.G."/>
            <person name="Nolan M."/>
            <person name="Ohm R.A."/>
            <person name="Patyshakuliyeva A."/>
            <person name="Rokas A."/>
            <person name="Ruiz-Duenas F.J."/>
            <person name="Sabat G."/>
            <person name="Salamov A."/>
            <person name="Samejima M."/>
            <person name="Schmutz J."/>
            <person name="Slot J.C."/>
            <person name="St John F."/>
            <person name="Stenlid J."/>
            <person name="Sun H."/>
            <person name="Sun S."/>
            <person name="Syed K."/>
            <person name="Tsang A."/>
            <person name="Wiebenga A."/>
            <person name="Young D."/>
            <person name="Pisabarro A."/>
            <person name="Eastwood D.C."/>
            <person name="Martin F."/>
            <person name="Cullen D."/>
            <person name="Grigoriev I.V."/>
            <person name="Hibbett D.S."/>
        </authorList>
    </citation>
    <scope>NUCLEOTIDE SEQUENCE</scope>
    <source>
        <strain evidence="3">FP-58527</strain>
    </source>
</reference>
<dbReference type="PANTHER" id="PTHR43712:SF2">
    <property type="entry name" value="O-METHYLTRANSFERASE CICE"/>
    <property type="match status" value="1"/>
</dbReference>
<feature type="region of interest" description="Disordered" evidence="1">
    <location>
        <begin position="1044"/>
        <end position="1081"/>
    </location>
</feature>
<feature type="compositionally biased region" description="Basic and acidic residues" evidence="1">
    <location>
        <begin position="467"/>
        <end position="482"/>
    </location>
</feature>
<feature type="region of interest" description="Disordered" evidence="1">
    <location>
        <begin position="181"/>
        <end position="409"/>
    </location>
</feature>
<dbReference type="SUPFAM" id="SSF53335">
    <property type="entry name" value="S-adenosyl-L-methionine-dependent methyltransferases"/>
    <property type="match status" value="1"/>
</dbReference>
<feature type="compositionally biased region" description="Low complexity" evidence="1">
    <location>
        <begin position="56"/>
        <end position="65"/>
    </location>
</feature>
<feature type="compositionally biased region" description="Polar residues" evidence="1">
    <location>
        <begin position="224"/>
        <end position="239"/>
    </location>
</feature>
<feature type="region of interest" description="Disordered" evidence="1">
    <location>
        <begin position="561"/>
        <end position="580"/>
    </location>
</feature>
<name>S8E145_FOMSC</name>
<gene>
    <name evidence="2" type="ORF">FOMPIDRAFT_147711</name>
</gene>
<feature type="region of interest" description="Disordered" evidence="1">
    <location>
        <begin position="422"/>
        <end position="482"/>
    </location>
</feature>
<dbReference type="eggNOG" id="ENOG502S7DY">
    <property type="taxonomic scope" value="Eukaryota"/>
</dbReference>
<feature type="region of interest" description="Disordered" evidence="1">
    <location>
        <begin position="672"/>
        <end position="719"/>
    </location>
</feature>
<dbReference type="AlphaFoldDB" id="S8E145"/>
<accession>S8E145</accession>
<dbReference type="InterPro" id="IPR029063">
    <property type="entry name" value="SAM-dependent_MTases_sf"/>
</dbReference>
<dbReference type="InterPro" id="IPR036388">
    <property type="entry name" value="WH-like_DNA-bd_sf"/>
</dbReference>
<keyword evidence="3" id="KW-1185">Reference proteome</keyword>
<dbReference type="HOGENOM" id="CLU_268733_0_0_1"/>
<protein>
    <recommendedName>
        <fullName evidence="4">O-methyltransferase domain-containing protein</fullName>
    </recommendedName>
</protein>
<feature type="compositionally biased region" description="Pro residues" evidence="1">
    <location>
        <begin position="41"/>
        <end position="55"/>
    </location>
</feature>
<feature type="compositionally biased region" description="Basic and acidic residues" evidence="1">
    <location>
        <begin position="283"/>
        <end position="292"/>
    </location>
</feature>
<sequence length="1081" mass="113929">MTFATLRALHTIIGDALDDIETVFRDASAGADPYALQSPISPSPSPLSPYAPSPYQPSATSYSPYSPYPSTPLVSPSPGPYPSSSLLPQASQEDSRAPSPTPSFGTSSLSSYSGTEASSSRTSSRINHRREIEVASQQGYGVPEFVPPTNLPYAAMPSRKRSGSITASVSALTRACTATASLKDSPVTPGGGSGWRRAKDPSASSAQEQDKDSPSPIRFAPNLNVMSPQTPTSSRTSNNGRDETDSPKTPTSTTKNKKRPMPLALLPALTTTRSRPHTSSLKHAQEGGKDVDGGQQLSTPASLFAAPTSTPMSSPAFASPHTPGRSVYRGMPSFVSSSEVSLGAVGNTPRSAGARHTPSQSVPALGAAWEEPQATSTRNMSVASASVPTPPPSGRVAGAGASSMATPKLDWPSLDEAYYPEQHAEPPASSSPQGKSKPPSGSPHTPGGPRSGSSPGSGGGGVNEAQGDTRERTRREAAERLSARPQVLAAVSKLVAACGQMCASVQRPFLTVCDAAMGYHLPACLRLLEAAHIPEILREAGPRGLHVEEIARRVGEVRRGRSVSSGCSHKGGQRAGSPADGQFGLDPSLLSHVMRLLATHHITKEVRPDIFANNRVSSAMDSGRSIEELMTTPDGKYEGTNGIAAFVGLCTDELFKSAAYLTDCYLPDTEETEANRANARPSNEDAKEAEIPLKRQSKESAQRHPGVSKPPSKLSAKGHASLADLALGRTSVSSAPALSQLGDIANSRHSGSVSLQEDSGPAAPPRNVTFGRHLMHAPFNLAFRTDAPYFQWLETSENQARFKRFGKAMTGTSAWEVPGAIVGGFPWHSLPQDSVVVDVGGGIGSTSLLLAHAFPHLRFLVQDRPQVATMGECMRVTFNSHERTLREMAALTLTAGWRVVQVTRAEGSLFGHIIAVPTDIPPENLPLLDAPLPGHTPVVDAEATESKSPPMGDTFCSSVALPSDDDVRKGVKAGRKAAQGWQVRANEWRQRLVKKSSAMWRDRKTSIVPQAQPPPIPPVISSPVELLPAAEVGVGVPKAADAMGAEGIGHPGASSKVSGLRKVFSRAQLNTRGSDRKRRET</sequence>
<organism evidence="2 3">
    <name type="scientific">Fomitopsis schrenkii</name>
    <name type="common">Brown rot fungus</name>
    <dbReference type="NCBI Taxonomy" id="2126942"/>
    <lineage>
        <taxon>Eukaryota</taxon>
        <taxon>Fungi</taxon>
        <taxon>Dikarya</taxon>
        <taxon>Basidiomycota</taxon>
        <taxon>Agaricomycotina</taxon>
        <taxon>Agaricomycetes</taxon>
        <taxon>Polyporales</taxon>
        <taxon>Fomitopsis</taxon>
    </lineage>
</organism>
<dbReference type="STRING" id="743788.S8E145"/>
<dbReference type="Gene3D" id="3.40.50.150">
    <property type="entry name" value="Vaccinia Virus protein VP39"/>
    <property type="match status" value="2"/>
</dbReference>
<proteinExistence type="predicted"/>